<sequence>MMVRPPLFQMGGGGDGGQPSKMLFRLGSKFRSRRRDDFSFCDDSDSQVSCRFPPLEL</sequence>
<dbReference type="EMBL" id="VSRR010007810">
    <property type="protein sequence ID" value="MPC47572.1"/>
    <property type="molecule type" value="Genomic_DNA"/>
</dbReference>
<evidence type="ECO:0000313" key="1">
    <source>
        <dbReference type="EMBL" id="MPC47572.1"/>
    </source>
</evidence>
<dbReference type="AlphaFoldDB" id="A0A5B7FMA7"/>
<keyword evidence="2" id="KW-1185">Reference proteome</keyword>
<dbReference type="Proteomes" id="UP000324222">
    <property type="component" value="Unassembled WGS sequence"/>
</dbReference>
<protein>
    <submittedName>
        <fullName evidence="1">Uncharacterized protein</fullName>
    </submittedName>
</protein>
<evidence type="ECO:0000313" key="2">
    <source>
        <dbReference type="Proteomes" id="UP000324222"/>
    </source>
</evidence>
<proteinExistence type="predicted"/>
<reference evidence="1 2" key="1">
    <citation type="submission" date="2019-05" db="EMBL/GenBank/DDBJ databases">
        <title>Another draft genome of Portunus trituberculatus and its Hox gene families provides insights of decapod evolution.</title>
        <authorList>
            <person name="Jeong J.-H."/>
            <person name="Song I."/>
            <person name="Kim S."/>
            <person name="Choi T."/>
            <person name="Kim D."/>
            <person name="Ryu S."/>
            <person name="Kim W."/>
        </authorList>
    </citation>
    <scope>NUCLEOTIDE SEQUENCE [LARGE SCALE GENOMIC DNA]</scope>
    <source>
        <tissue evidence="1">Muscle</tissue>
    </source>
</reference>
<name>A0A5B7FMA7_PORTR</name>
<organism evidence="1 2">
    <name type="scientific">Portunus trituberculatus</name>
    <name type="common">Swimming crab</name>
    <name type="synonym">Neptunus trituberculatus</name>
    <dbReference type="NCBI Taxonomy" id="210409"/>
    <lineage>
        <taxon>Eukaryota</taxon>
        <taxon>Metazoa</taxon>
        <taxon>Ecdysozoa</taxon>
        <taxon>Arthropoda</taxon>
        <taxon>Crustacea</taxon>
        <taxon>Multicrustacea</taxon>
        <taxon>Malacostraca</taxon>
        <taxon>Eumalacostraca</taxon>
        <taxon>Eucarida</taxon>
        <taxon>Decapoda</taxon>
        <taxon>Pleocyemata</taxon>
        <taxon>Brachyura</taxon>
        <taxon>Eubrachyura</taxon>
        <taxon>Portunoidea</taxon>
        <taxon>Portunidae</taxon>
        <taxon>Portuninae</taxon>
        <taxon>Portunus</taxon>
    </lineage>
</organism>
<accession>A0A5B7FMA7</accession>
<gene>
    <name evidence="1" type="ORF">E2C01_041322</name>
</gene>
<comment type="caution">
    <text evidence="1">The sequence shown here is derived from an EMBL/GenBank/DDBJ whole genome shotgun (WGS) entry which is preliminary data.</text>
</comment>